<proteinExistence type="predicted"/>
<evidence type="ECO:0000256" key="2">
    <source>
        <dbReference type="ARBA" id="ARBA00022692"/>
    </source>
</evidence>
<evidence type="ECO:0000256" key="3">
    <source>
        <dbReference type="ARBA" id="ARBA00022989"/>
    </source>
</evidence>
<keyword evidence="2 5" id="KW-0812">Transmembrane</keyword>
<dbReference type="Pfam" id="PF00654">
    <property type="entry name" value="Voltage_CLC"/>
    <property type="match status" value="1"/>
</dbReference>
<feature type="transmembrane region" description="Helical" evidence="5">
    <location>
        <begin position="158"/>
        <end position="183"/>
    </location>
</feature>
<organism evidence="6 7">
    <name type="scientific">Speluncibacter jeojiensis</name>
    <dbReference type="NCBI Taxonomy" id="2710754"/>
    <lineage>
        <taxon>Bacteria</taxon>
        <taxon>Bacillati</taxon>
        <taxon>Actinomycetota</taxon>
        <taxon>Actinomycetes</taxon>
        <taxon>Mycobacteriales</taxon>
        <taxon>Speluncibacteraceae</taxon>
        <taxon>Speluncibacter</taxon>
    </lineage>
</organism>
<feature type="transmembrane region" description="Helical" evidence="5">
    <location>
        <begin position="70"/>
        <end position="91"/>
    </location>
</feature>
<dbReference type="GO" id="GO:0005886">
    <property type="term" value="C:plasma membrane"/>
    <property type="evidence" value="ECO:0007669"/>
    <property type="project" value="TreeGrafter"/>
</dbReference>
<dbReference type="InterPro" id="IPR014743">
    <property type="entry name" value="Cl-channel_core"/>
</dbReference>
<sequence>MTASPEVSVTTTLSPPRSTRTVAKQAIPALLVGVGSALVLIAVSVVANKIEHFLWNWLPDECGLAEDNRWWIFGTLTVTGILVGLIVWKMSGHAGPDPATTGLVATPLKPRILPSLALTLIIGLAGGVSLGPENPIVAINVALAVWVLSKAWPKLPPMFGLMLAAAGTIGAMFGTPVAAALLFTEMKEMHSDGQLWDKLFGPLVAAGSGSLTMYLLASPVLSVNVPAYGTPHWMDLVSATVIGIAAMLLGFVALYAFEPLHWLFHKLPNPFVAITLGGVVLGVLGAIGGKITLFKGLDEMKELASTASQHTTQGLVLITVVKLVALVVAGACGFRGGRIFPAVFIGVGAGLVATSLFPSIPVGLAIASGVLALVLVVSRDGWLALFMGATVVGDVSVLPVLCLVILPLWLLVAARPEMIVKPKPKPDPQPTEETAPA</sequence>
<dbReference type="PANTHER" id="PTHR43427:SF9">
    <property type="entry name" value="ION-TRANSPORT PROTEIN YFEO-RELATED"/>
    <property type="match status" value="1"/>
</dbReference>
<dbReference type="CDD" id="cd00400">
    <property type="entry name" value="Voltage_gated_ClC"/>
    <property type="match status" value="1"/>
</dbReference>
<feature type="transmembrane region" description="Helical" evidence="5">
    <location>
        <begin position="382"/>
        <end position="412"/>
    </location>
</feature>
<dbReference type="NCBIfam" id="NF002971">
    <property type="entry name" value="PRK03655.1"/>
    <property type="match status" value="1"/>
</dbReference>
<dbReference type="InterPro" id="IPR050368">
    <property type="entry name" value="ClC-type_chloride_channel"/>
</dbReference>
<comment type="caution">
    <text evidence="6">The sequence shown here is derived from an EMBL/GenBank/DDBJ whole genome shotgun (WGS) entry which is preliminary data.</text>
</comment>
<name>A0A9X4RFA2_9ACTN</name>
<evidence type="ECO:0000256" key="5">
    <source>
        <dbReference type="SAM" id="Phobius"/>
    </source>
</evidence>
<feature type="transmembrane region" description="Helical" evidence="5">
    <location>
        <begin position="236"/>
        <end position="257"/>
    </location>
</feature>
<dbReference type="SUPFAM" id="SSF81340">
    <property type="entry name" value="Clc chloride channel"/>
    <property type="match status" value="1"/>
</dbReference>
<comment type="subcellular location">
    <subcellularLocation>
        <location evidence="1">Membrane</location>
        <topology evidence="1">Multi-pass membrane protein</topology>
    </subcellularLocation>
</comment>
<feature type="transmembrane region" description="Helical" evidence="5">
    <location>
        <begin position="314"/>
        <end position="334"/>
    </location>
</feature>
<feature type="transmembrane region" description="Helical" evidence="5">
    <location>
        <begin position="269"/>
        <end position="294"/>
    </location>
</feature>
<keyword evidence="4 5" id="KW-0472">Membrane</keyword>
<gene>
    <name evidence="6" type="ORF">NVS88_17830</name>
</gene>
<evidence type="ECO:0000313" key="7">
    <source>
        <dbReference type="Proteomes" id="UP001152755"/>
    </source>
</evidence>
<reference evidence="6" key="1">
    <citation type="submission" date="2022-08" db="EMBL/GenBank/DDBJ databases">
        <title>Genome analysis of Corynebacteriales strain.</title>
        <authorList>
            <person name="Lee S.D."/>
        </authorList>
    </citation>
    <scope>NUCLEOTIDE SEQUENCE</scope>
    <source>
        <strain evidence="6">D3-21</strain>
    </source>
</reference>
<dbReference type="PRINTS" id="PR00762">
    <property type="entry name" value="CLCHANNEL"/>
</dbReference>
<keyword evidence="7" id="KW-1185">Reference proteome</keyword>
<dbReference type="Gene3D" id="1.10.3080.10">
    <property type="entry name" value="Clc chloride channel"/>
    <property type="match status" value="1"/>
</dbReference>
<dbReference type="GO" id="GO:0015108">
    <property type="term" value="F:chloride transmembrane transporter activity"/>
    <property type="evidence" value="ECO:0007669"/>
    <property type="project" value="InterPro"/>
</dbReference>
<dbReference type="AlphaFoldDB" id="A0A9X4RFA2"/>
<dbReference type="EMBL" id="JANRHA010000013">
    <property type="protein sequence ID" value="MDG3016418.1"/>
    <property type="molecule type" value="Genomic_DNA"/>
</dbReference>
<evidence type="ECO:0000256" key="4">
    <source>
        <dbReference type="ARBA" id="ARBA00023136"/>
    </source>
</evidence>
<evidence type="ECO:0000256" key="1">
    <source>
        <dbReference type="ARBA" id="ARBA00004141"/>
    </source>
</evidence>
<dbReference type="PANTHER" id="PTHR43427">
    <property type="entry name" value="CHLORIDE CHANNEL PROTEIN CLC-E"/>
    <property type="match status" value="1"/>
</dbReference>
<evidence type="ECO:0000313" key="6">
    <source>
        <dbReference type="EMBL" id="MDG3016418.1"/>
    </source>
</evidence>
<accession>A0A9X4RFA2</accession>
<keyword evidence="3 5" id="KW-1133">Transmembrane helix</keyword>
<dbReference type="Proteomes" id="UP001152755">
    <property type="component" value="Unassembled WGS sequence"/>
</dbReference>
<feature type="transmembrane region" description="Helical" evidence="5">
    <location>
        <begin position="112"/>
        <end position="131"/>
    </location>
</feature>
<feature type="transmembrane region" description="Helical" evidence="5">
    <location>
        <begin position="343"/>
        <end position="376"/>
    </location>
</feature>
<feature type="transmembrane region" description="Helical" evidence="5">
    <location>
        <begin position="195"/>
        <end position="216"/>
    </location>
</feature>
<feature type="transmembrane region" description="Helical" evidence="5">
    <location>
        <begin position="27"/>
        <end position="50"/>
    </location>
</feature>
<protein>
    <submittedName>
        <fullName evidence="6">Ion channel protein</fullName>
    </submittedName>
</protein>
<dbReference type="InterPro" id="IPR001807">
    <property type="entry name" value="ClC"/>
</dbReference>